<dbReference type="KEGG" id="otm:OSB_21110"/>
<keyword evidence="2" id="KW-1185">Reference proteome</keyword>
<dbReference type="EMBL" id="CP012160">
    <property type="protein sequence ID" value="AKS46650.1"/>
    <property type="molecule type" value="Genomic_DNA"/>
</dbReference>
<gene>
    <name evidence="1" type="ORF">OSB_21110</name>
</gene>
<dbReference type="OrthoDB" id="564699at2"/>
<dbReference type="STRING" id="1458307.OSB_21110"/>
<dbReference type="Proteomes" id="UP000067444">
    <property type="component" value="Chromosome"/>
</dbReference>
<dbReference type="InterPro" id="IPR021251">
    <property type="entry name" value="DUF2793"/>
</dbReference>
<dbReference type="RefSeq" id="WP_049834936.1">
    <property type="nucleotide sequence ID" value="NZ_CP012160.1"/>
</dbReference>
<dbReference type="AlphaFoldDB" id="A0A0K0Y6V7"/>
<dbReference type="Pfam" id="PF10983">
    <property type="entry name" value="DUF2793"/>
    <property type="match status" value="1"/>
</dbReference>
<sequence length="329" mass="34996">MSDQSQILSMPYIQPAQAQKHVTHNEALFLLDAVVQLAVEDVNLTAPPASPGANERYIVGASATGAWAGNDNSVALYANGAWTFFTPVAGWHADILSTGETLRFDGTNWVYPTSAPLQNVDHVGVNAAADDTNRLTVAADATLLTNDGDGHQLKVNKAAPADTASLLFQTGYSGRAEMGTTGGDDFTIKVSDDGSSYRDAIVVEADTGAVQMPQGQCYFEDLFILNDTSYNMPIPFSDPARILMWLSVNIIGRFYLFSITGNLSGANNFGSMFISPPGSLNFLSGPLTGTTGPANAINISVDTTAATKQLYIENRLGSNRFFTLSTMGK</sequence>
<dbReference type="PATRIC" id="fig|1458307.3.peg.2126"/>
<proteinExistence type="predicted"/>
<protein>
    <submittedName>
        <fullName evidence="1">Uncharacterized protein</fullName>
    </submittedName>
</protein>
<reference evidence="1 2" key="1">
    <citation type="journal article" date="2015" name="Genome Announc.">
        <title>Closed Genome Sequence of Octadecabacter temperatus SB1, the First Mesophilic Species of the Genus Octadecabacter.</title>
        <authorList>
            <person name="Voget S."/>
            <person name="Billerbeck S."/>
            <person name="Simon M."/>
            <person name="Daniel R."/>
        </authorList>
    </citation>
    <scope>NUCLEOTIDE SEQUENCE [LARGE SCALE GENOMIC DNA]</scope>
    <source>
        <strain evidence="1 2">SB1</strain>
    </source>
</reference>
<evidence type="ECO:0000313" key="1">
    <source>
        <dbReference type="EMBL" id="AKS46650.1"/>
    </source>
</evidence>
<accession>A0A0K0Y6V7</accession>
<organism evidence="1 2">
    <name type="scientific">Octadecabacter temperatus</name>
    <dbReference type="NCBI Taxonomy" id="1458307"/>
    <lineage>
        <taxon>Bacteria</taxon>
        <taxon>Pseudomonadati</taxon>
        <taxon>Pseudomonadota</taxon>
        <taxon>Alphaproteobacteria</taxon>
        <taxon>Rhodobacterales</taxon>
        <taxon>Roseobacteraceae</taxon>
        <taxon>Octadecabacter</taxon>
    </lineage>
</organism>
<name>A0A0K0Y6V7_9RHOB</name>
<evidence type="ECO:0000313" key="2">
    <source>
        <dbReference type="Proteomes" id="UP000067444"/>
    </source>
</evidence>